<organism evidence="2 3">
    <name type="scientific">Eufriesea mexicana</name>
    <dbReference type="NCBI Taxonomy" id="516756"/>
    <lineage>
        <taxon>Eukaryota</taxon>
        <taxon>Metazoa</taxon>
        <taxon>Ecdysozoa</taxon>
        <taxon>Arthropoda</taxon>
        <taxon>Hexapoda</taxon>
        <taxon>Insecta</taxon>
        <taxon>Pterygota</taxon>
        <taxon>Neoptera</taxon>
        <taxon>Endopterygota</taxon>
        <taxon>Hymenoptera</taxon>
        <taxon>Apocrita</taxon>
        <taxon>Aculeata</taxon>
        <taxon>Apoidea</taxon>
        <taxon>Anthophila</taxon>
        <taxon>Apidae</taxon>
        <taxon>Eufriesea</taxon>
    </lineage>
</organism>
<protein>
    <submittedName>
        <fullName evidence="2">Uncharacterized protein</fullName>
    </submittedName>
</protein>
<dbReference type="EMBL" id="KQ759870">
    <property type="protein sequence ID" value="OAD62423.1"/>
    <property type="molecule type" value="Genomic_DNA"/>
</dbReference>
<keyword evidence="3" id="KW-1185">Reference proteome</keyword>
<evidence type="ECO:0000256" key="1">
    <source>
        <dbReference type="SAM" id="MobiDB-lite"/>
    </source>
</evidence>
<feature type="compositionally biased region" description="Basic and acidic residues" evidence="1">
    <location>
        <begin position="267"/>
        <end position="276"/>
    </location>
</feature>
<sequence>MIHGAIRLRGIGDGGSAKRARPPIMAVANPSRVMTGAEANLMRSGKGFDRRESGLPPLWQFSVSCRIPTHWKLRNTEEAQKGYGFEIKRTSDGDADTGDYSVASPPPRENKPFFPLGGGGGARATTKVSPPSPRHSLFLACRSSACQAIVHRLRFFREFFAGLRFVLAREERGPRPPTGVSARGGGLPASLERAGSGQEYRSRARREGRVVWEKGVKILGKSSESRVTGFGAVDRRQKRRRRTLASAAGGRSPLEADTWASISPRSDVPETVKEGTEGTETPAGTTGLGDQEAHAARGGVEGNGGFLRASQSDYRVPQPPGHHDAESICNKQRRFRWGGGRGGGGVSNKEEHRST</sequence>
<accession>A0A310SVI3</accession>
<reference evidence="2 3" key="1">
    <citation type="submission" date="2015-07" db="EMBL/GenBank/DDBJ databases">
        <title>The genome of Eufriesea mexicana.</title>
        <authorList>
            <person name="Pan H."/>
            <person name="Kapheim K."/>
        </authorList>
    </citation>
    <scope>NUCLEOTIDE SEQUENCE [LARGE SCALE GENOMIC DNA]</scope>
    <source>
        <strain evidence="2">0111107269</strain>
        <tissue evidence="2">Whole body</tissue>
    </source>
</reference>
<feature type="region of interest" description="Disordered" evidence="1">
    <location>
        <begin position="87"/>
        <end position="111"/>
    </location>
</feature>
<feature type="region of interest" description="Disordered" evidence="1">
    <location>
        <begin position="172"/>
        <end position="202"/>
    </location>
</feature>
<dbReference type="AlphaFoldDB" id="A0A310SVI3"/>
<dbReference type="Proteomes" id="UP000250275">
    <property type="component" value="Unassembled WGS sequence"/>
</dbReference>
<name>A0A310SVI3_9HYME</name>
<feature type="compositionally biased region" description="Gly residues" evidence="1">
    <location>
        <begin position="337"/>
        <end position="346"/>
    </location>
</feature>
<gene>
    <name evidence="2" type="ORF">WN48_07294</name>
</gene>
<feature type="compositionally biased region" description="Low complexity" evidence="1">
    <location>
        <begin position="278"/>
        <end position="289"/>
    </location>
</feature>
<feature type="region of interest" description="Disordered" evidence="1">
    <location>
        <begin position="230"/>
        <end position="355"/>
    </location>
</feature>
<evidence type="ECO:0000313" key="3">
    <source>
        <dbReference type="Proteomes" id="UP000250275"/>
    </source>
</evidence>
<proteinExistence type="predicted"/>
<evidence type="ECO:0000313" key="2">
    <source>
        <dbReference type="EMBL" id="OAD62423.1"/>
    </source>
</evidence>